<evidence type="ECO:0000313" key="2">
    <source>
        <dbReference type="EMBL" id="KAJ7705032.1"/>
    </source>
</evidence>
<accession>A0AAD7GTS7</accession>
<evidence type="ECO:0000256" key="1">
    <source>
        <dbReference type="SAM" id="MobiDB-lite"/>
    </source>
</evidence>
<feature type="region of interest" description="Disordered" evidence="1">
    <location>
        <begin position="1"/>
        <end position="22"/>
    </location>
</feature>
<name>A0AAD7GTS7_MYCRO</name>
<dbReference type="AlphaFoldDB" id="A0AAD7GTS7"/>
<proteinExistence type="predicted"/>
<comment type="caution">
    <text evidence="2">The sequence shown here is derived from an EMBL/GenBank/DDBJ whole genome shotgun (WGS) entry which is preliminary data.</text>
</comment>
<organism evidence="2 3">
    <name type="scientific">Mycena rosella</name>
    <name type="common">Pink bonnet</name>
    <name type="synonym">Agaricus rosellus</name>
    <dbReference type="NCBI Taxonomy" id="1033263"/>
    <lineage>
        <taxon>Eukaryota</taxon>
        <taxon>Fungi</taxon>
        <taxon>Dikarya</taxon>
        <taxon>Basidiomycota</taxon>
        <taxon>Agaricomycotina</taxon>
        <taxon>Agaricomycetes</taxon>
        <taxon>Agaricomycetidae</taxon>
        <taxon>Agaricales</taxon>
        <taxon>Marasmiineae</taxon>
        <taxon>Mycenaceae</taxon>
        <taxon>Mycena</taxon>
    </lineage>
</organism>
<evidence type="ECO:0000313" key="3">
    <source>
        <dbReference type="Proteomes" id="UP001221757"/>
    </source>
</evidence>
<dbReference type="EMBL" id="JARKIE010000009">
    <property type="protein sequence ID" value="KAJ7705032.1"/>
    <property type="molecule type" value="Genomic_DNA"/>
</dbReference>
<gene>
    <name evidence="2" type="ORF">B0H17DRAFT_1126637</name>
</gene>
<keyword evidence="3" id="KW-1185">Reference proteome</keyword>
<sequence length="363" mass="39513">MAGGSQVRTRKTPVSGCRARSAMRQRCGHVPKDGRAANACGPGTVPNLAPGDVSSNLSIELQVRERRSGMRGGEFPARDKDVTDRRWMRNEERAERLRNPRFGQCIAALLTGSALSGHNPGLQRKSYTAKLPGAGFDVTGSALIDPTTHILLSPKPPPINLDNQPVGQLQWRSLFDGSVVHITVLAEKMPHEIRGSGNPTPKTERTARALCTPSSPAKPHAKKTWGVSASTSRGRPNLPRPQIGARRQYKPLTPRLVFEDKFFKLRSIMMERCYQVPASSIKPHAAQTQGYQFSGSSFCRFQAPRASTNFKRWSSYLVLLSEAPASLKPQVSSIHAGAASIAITDSMAMDLVITINDNPGLFG</sequence>
<feature type="region of interest" description="Disordered" evidence="1">
    <location>
        <begin position="211"/>
        <end position="243"/>
    </location>
</feature>
<dbReference type="Proteomes" id="UP001221757">
    <property type="component" value="Unassembled WGS sequence"/>
</dbReference>
<reference evidence="2" key="1">
    <citation type="submission" date="2023-03" db="EMBL/GenBank/DDBJ databases">
        <title>Massive genome expansion in bonnet fungi (Mycena s.s.) driven by repeated elements and novel gene families across ecological guilds.</title>
        <authorList>
            <consortium name="Lawrence Berkeley National Laboratory"/>
            <person name="Harder C.B."/>
            <person name="Miyauchi S."/>
            <person name="Viragh M."/>
            <person name="Kuo A."/>
            <person name="Thoen E."/>
            <person name="Andreopoulos B."/>
            <person name="Lu D."/>
            <person name="Skrede I."/>
            <person name="Drula E."/>
            <person name="Henrissat B."/>
            <person name="Morin E."/>
            <person name="Kohler A."/>
            <person name="Barry K."/>
            <person name="LaButti K."/>
            <person name="Morin E."/>
            <person name="Salamov A."/>
            <person name="Lipzen A."/>
            <person name="Mereny Z."/>
            <person name="Hegedus B."/>
            <person name="Baldrian P."/>
            <person name="Stursova M."/>
            <person name="Weitz H."/>
            <person name="Taylor A."/>
            <person name="Grigoriev I.V."/>
            <person name="Nagy L.G."/>
            <person name="Martin F."/>
            <person name="Kauserud H."/>
        </authorList>
    </citation>
    <scope>NUCLEOTIDE SEQUENCE</scope>
    <source>
        <strain evidence="2">CBHHK067</strain>
    </source>
</reference>
<protein>
    <submittedName>
        <fullName evidence="2">Uncharacterized protein</fullName>
    </submittedName>
</protein>